<keyword evidence="2" id="KW-1133">Transmembrane helix</keyword>
<evidence type="ECO:0000256" key="2">
    <source>
        <dbReference type="SAM" id="Phobius"/>
    </source>
</evidence>
<dbReference type="AlphaFoldDB" id="A0ABD2C0L4"/>
<dbReference type="EMBL" id="JAYRBN010000063">
    <property type="protein sequence ID" value="KAL2738544.1"/>
    <property type="molecule type" value="Genomic_DNA"/>
</dbReference>
<accession>A0ABD2C0L4</accession>
<dbReference type="GO" id="GO:0005581">
    <property type="term" value="C:collagen trimer"/>
    <property type="evidence" value="ECO:0007669"/>
    <property type="project" value="UniProtKB-KW"/>
</dbReference>
<comment type="caution">
    <text evidence="3">The sequence shown here is derived from an EMBL/GenBank/DDBJ whole genome shotgun (WGS) entry which is preliminary data.</text>
</comment>
<proteinExistence type="predicted"/>
<keyword evidence="3" id="KW-0176">Collagen</keyword>
<evidence type="ECO:0000313" key="3">
    <source>
        <dbReference type="EMBL" id="KAL2738544.1"/>
    </source>
</evidence>
<keyword evidence="2" id="KW-0472">Membrane</keyword>
<evidence type="ECO:0000313" key="4">
    <source>
        <dbReference type="Proteomes" id="UP001607303"/>
    </source>
</evidence>
<organism evidence="3 4">
    <name type="scientific">Vespula maculifrons</name>
    <name type="common">Eastern yellow jacket</name>
    <name type="synonym">Wasp</name>
    <dbReference type="NCBI Taxonomy" id="7453"/>
    <lineage>
        <taxon>Eukaryota</taxon>
        <taxon>Metazoa</taxon>
        <taxon>Ecdysozoa</taxon>
        <taxon>Arthropoda</taxon>
        <taxon>Hexapoda</taxon>
        <taxon>Insecta</taxon>
        <taxon>Pterygota</taxon>
        <taxon>Neoptera</taxon>
        <taxon>Endopterygota</taxon>
        <taxon>Hymenoptera</taxon>
        <taxon>Apocrita</taxon>
        <taxon>Aculeata</taxon>
        <taxon>Vespoidea</taxon>
        <taxon>Vespidae</taxon>
        <taxon>Vespinae</taxon>
        <taxon>Vespula</taxon>
    </lineage>
</organism>
<gene>
    <name evidence="3" type="ORF">V1477_011903</name>
</gene>
<feature type="compositionally biased region" description="Polar residues" evidence="1">
    <location>
        <begin position="1"/>
        <end position="15"/>
    </location>
</feature>
<feature type="transmembrane region" description="Helical" evidence="2">
    <location>
        <begin position="50"/>
        <end position="70"/>
    </location>
</feature>
<dbReference type="Proteomes" id="UP001607303">
    <property type="component" value="Unassembled WGS sequence"/>
</dbReference>
<protein>
    <submittedName>
        <fullName evidence="3">Collagen alpha chain CG42342 isoform X9</fullName>
    </submittedName>
</protein>
<name>A0ABD2C0L4_VESMC</name>
<reference evidence="3 4" key="1">
    <citation type="journal article" date="2024" name="Ann. Entomol. Soc. Am.">
        <title>Genomic analyses of the southern and eastern yellowjacket wasps (Hymenoptera: Vespidae) reveal evolutionary signatures of social life.</title>
        <authorList>
            <person name="Catto M.A."/>
            <person name="Caine P.B."/>
            <person name="Orr S.E."/>
            <person name="Hunt B.G."/>
            <person name="Goodisman M.A.D."/>
        </authorList>
    </citation>
    <scope>NUCLEOTIDE SEQUENCE [LARGE SCALE GENOMIC DNA]</scope>
    <source>
        <strain evidence="3">232</strain>
        <tissue evidence="3">Head and thorax</tissue>
    </source>
</reference>
<evidence type="ECO:0000256" key="1">
    <source>
        <dbReference type="SAM" id="MobiDB-lite"/>
    </source>
</evidence>
<keyword evidence="2" id="KW-0812">Transmembrane</keyword>
<feature type="region of interest" description="Disordered" evidence="1">
    <location>
        <begin position="1"/>
        <end position="25"/>
    </location>
</feature>
<sequence>MESSGLVTEWSSLPNASRAKKERNRANDDVIASTPIVPTMTMNFRKESCINWMMCVLCLASLAVSGILTYREMRLESRIGSLEARCRIQETPDVLVQRLRRELREEFEQHRLAPASATSAALFRIKRDVAECNCPPESNEDTNRLSTNRQRGQYPATVANNNASFFLSERKKYLISASRAIPLREDKGLGLVASSIFTNKELWKQREFRSEKITSFVVSRCKEESIVHIGDSSD</sequence>
<keyword evidence="4" id="KW-1185">Reference proteome</keyword>